<dbReference type="Proteomes" id="UP000193564">
    <property type="component" value="Unassembled WGS sequence"/>
</dbReference>
<gene>
    <name evidence="3" type="ORF">AWC01_00975</name>
</gene>
<accession>A0A1X1TNL2</accession>
<comment type="caution">
    <text evidence="3">The sequence shown here is derived from an EMBL/GenBank/DDBJ whole genome shotgun (WGS) entry which is preliminary data.</text>
</comment>
<keyword evidence="4" id="KW-1185">Reference proteome</keyword>
<feature type="signal peptide" evidence="1">
    <location>
        <begin position="1"/>
        <end position="36"/>
    </location>
</feature>
<dbReference type="InterPro" id="IPR038378">
    <property type="entry name" value="MHB_sf"/>
</dbReference>
<dbReference type="NCBIfam" id="TIGR04529">
    <property type="entry name" value="MTB_hemophore"/>
    <property type="match status" value="1"/>
</dbReference>
<dbReference type="GO" id="GO:0020037">
    <property type="term" value="F:heme binding"/>
    <property type="evidence" value="ECO:0007669"/>
    <property type="project" value="InterPro"/>
</dbReference>
<dbReference type="RefSeq" id="WP_085187056.1">
    <property type="nucleotide sequence ID" value="NZ_AP022605.1"/>
</dbReference>
<dbReference type="InterPro" id="IPR032407">
    <property type="entry name" value="MHB"/>
</dbReference>
<feature type="chain" id="PRO_5013072377" description="Haemophore haem-binding domain-containing protein" evidence="1">
    <location>
        <begin position="37"/>
        <end position="132"/>
    </location>
</feature>
<dbReference type="STRING" id="126673.AWC01_00975"/>
<organism evidence="3 4">
    <name type="scientific">Mycolicibacterium doricum</name>
    <dbReference type="NCBI Taxonomy" id="126673"/>
    <lineage>
        <taxon>Bacteria</taxon>
        <taxon>Bacillati</taxon>
        <taxon>Actinomycetota</taxon>
        <taxon>Actinomycetes</taxon>
        <taxon>Mycobacteriales</taxon>
        <taxon>Mycobacteriaceae</taxon>
        <taxon>Mycolicibacterium</taxon>
    </lineage>
</organism>
<feature type="domain" description="Haemophore haem-binding" evidence="2">
    <location>
        <begin position="39"/>
        <end position="114"/>
    </location>
</feature>
<keyword evidence="1" id="KW-0732">Signal</keyword>
<dbReference type="EMBL" id="LQOS01000003">
    <property type="protein sequence ID" value="ORV46103.1"/>
    <property type="molecule type" value="Genomic_DNA"/>
</dbReference>
<sequence>MKSRGNAARRGIAGVFTGCLLSGVAAATIAAPTASAAVDCSASGVANTVSSVTGSARQYLSDHPGTNQVVTAAMNQPRPQAEANIRGYFTANPQEYYELRGILTPIGDTQRQCNVTVLSPELASAYDQFMAG</sequence>
<dbReference type="OrthoDB" id="4726347at2"/>
<dbReference type="Gene3D" id="1.20.20.20">
    <property type="entry name" value="Haemophore, haem-binding domain"/>
    <property type="match status" value="1"/>
</dbReference>
<evidence type="ECO:0000256" key="1">
    <source>
        <dbReference type="SAM" id="SignalP"/>
    </source>
</evidence>
<evidence type="ECO:0000259" key="2">
    <source>
        <dbReference type="Pfam" id="PF16525"/>
    </source>
</evidence>
<name>A0A1X1TNL2_9MYCO</name>
<protein>
    <recommendedName>
        <fullName evidence="2">Haemophore haem-binding domain-containing protein</fullName>
    </recommendedName>
</protein>
<proteinExistence type="predicted"/>
<evidence type="ECO:0000313" key="3">
    <source>
        <dbReference type="EMBL" id="ORV46103.1"/>
    </source>
</evidence>
<dbReference type="Pfam" id="PF16525">
    <property type="entry name" value="MHB"/>
    <property type="match status" value="1"/>
</dbReference>
<dbReference type="AlphaFoldDB" id="A0A1X1TNL2"/>
<reference evidence="3 4" key="1">
    <citation type="submission" date="2016-01" db="EMBL/GenBank/DDBJ databases">
        <title>The new phylogeny of the genus Mycobacterium.</title>
        <authorList>
            <person name="Tarcisio F."/>
            <person name="Conor M."/>
            <person name="Antonella G."/>
            <person name="Elisabetta G."/>
            <person name="Giulia F.S."/>
            <person name="Sara T."/>
            <person name="Anna F."/>
            <person name="Clotilde B."/>
            <person name="Roberto B."/>
            <person name="Veronica D.S."/>
            <person name="Fabio R."/>
            <person name="Monica P."/>
            <person name="Olivier J."/>
            <person name="Enrico T."/>
            <person name="Nicola S."/>
        </authorList>
    </citation>
    <scope>NUCLEOTIDE SEQUENCE [LARGE SCALE GENOMIC DNA]</scope>
    <source>
        <strain evidence="3 4">DSM 44339</strain>
    </source>
</reference>
<evidence type="ECO:0000313" key="4">
    <source>
        <dbReference type="Proteomes" id="UP000193564"/>
    </source>
</evidence>